<feature type="compositionally biased region" description="Acidic residues" evidence="1">
    <location>
        <begin position="651"/>
        <end position="678"/>
    </location>
</feature>
<dbReference type="STRING" id="1437425.CSEC_2289"/>
<dbReference type="RefSeq" id="WP_041018649.1">
    <property type="nucleotide sequence ID" value="NZ_CCEJ010000013.1"/>
</dbReference>
<protein>
    <recommendedName>
        <fullName evidence="4">DUF3604 domain-containing protein</fullName>
    </recommendedName>
</protein>
<gene>
    <name evidence="2" type="ORF">CSEC_2289</name>
</gene>
<name>A0A090D2Z9_9BACT</name>
<dbReference type="InterPro" id="IPR022028">
    <property type="entry name" value="DUF3604"/>
</dbReference>
<dbReference type="Pfam" id="PF12228">
    <property type="entry name" value="DUF3604"/>
    <property type="match status" value="1"/>
</dbReference>
<organism evidence="2 3">
    <name type="scientific">Candidatus Criblamydia sequanensis CRIB-18</name>
    <dbReference type="NCBI Taxonomy" id="1437425"/>
    <lineage>
        <taxon>Bacteria</taxon>
        <taxon>Pseudomonadati</taxon>
        <taxon>Chlamydiota</taxon>
        <taxon>Chlamydiia</taxon>
        <taxon>Parachlamydiales</taxon>
        <taxon>Candidatus Criblamydiaceae</taxon>
        <taxon>Candidatus Criblamydia</taxon>
    </lineage>
</organism>
<dbReference type="eggNOG" id="COG4692">
    <property type="taxonomic scope" value="Bacteria"/>
</dbReference>
<evidence type="ECO:0000256" key="1">
    <source>
        <dbReference type="SAM" id="MobiDB-lite"/>
    </source>
</evidence>
<sequence>MRRSICYCEPQQAAAGEINTWKFIYTPANKLPKGTLIKFDLASEGRSIDWEIPSTDLKESRNVIYCMLENGKILPFKEIDVEWRFTPQYELQLPQEIDVGSPITIICGAPKGKSPTQAGNMAQCTTQRRKNFNLYIDTSGKGRFGEPEVFNMDIKGSTLKNIKVWAPSFAIKNHRFDVIVRFEDEFGNLTSNAPEDTLIELSYENLRENLNWKLFVPETGFITLPNLYFNEAGIYTIQLRNAATGEVFRASPIKCFAEPHDHLFWGLLHGESERIDSAENIEGCLRHFRDEKALSFFSSSHFESMEETSNDLWKSVVQNITDFDENDRFTTFIGFQWNGDPGIEGARQFIFTKDGKQILRRKDAKGTTLKKIYKSFSPKELLSIPTFTQGSGTHYNFNDFNPEFERVVEIYNAWGSSENLKKDDNPRPIETQGKKGVKETAEGSIIGALKRNFRFGFVAGGLDDRGIYADFFDGDQVQYSAGLTAIIAKEQSRTSLAEALYKRSCYATTGERMLLGYSIAGTSMGGEISTADKPGLIINRHISGYAAGTTALKKIEIIRNGEVIHTIHPKNTYHQDFAYDDSEDLSTIALDAKDKKPPFVFYYVRVTQEDGHIAWGSPLWIDYVKLSPSERKAKRALKAVSTKVQPKVEMDDFSLDDEEEEEEEAEVDFDDDDDESDA</sequence>
<keyword evidence="3" id="KW-1185">Reference proteome</keyword>
<dbReference type="EMBL" id="CCEJ010000013">
    <property type="protein sequence ID" value="CDR35095.1"/>
    <property type="molecule type" value="Genomic_DNA"/>
</dbReference>
<dbReference type="OrthoDB" id="543560at2"/>
<reference evidence="2" key="1">
    <citation type="submission" date="2013-12" db="EMBL/GenBank/DDBJ databases">
        <authorList>
            <person name="Linke B."/>
        </authorList>
    </citation>
    <scope>NUCLEOTIDE SEQUENCE [LARGE SCALE GENOMIC DNA]</scope>
    <source>
        <strain evidence="2">CRIB-18</strain>
    </source>
</reference>
<evidence type="ECO:0000313" key="2">
    <source>
        <dbReference type="EMBL" id="CDR35095.1"/>
    </source>
</evidence>
<feature type="region of interest" description="Disordered" evidence="1">
    <location>
        <begin position="648"/>
        <end position="678"/>
    </location>
</feature>
<dbReference type="Proteomes" id="UP000031552">
    <property type="component" value="Unassembled WGS sequence"/>
</dbReference>
<proteinExistence type="predicted"/>
<accession>A0A090D2Z9</accession>
<evidence type="ECO:0000313" key="3">
    <source>
        <dbReference type="Proteomes" id="UP000031552"/>
    </source>
</evidence>
<evidence type="ECO:0008006" key="4">
    <source>
        <dbReference type="Google" id="ProtNLM"/>
    </source>
</evidence>
<comment type="caution">
    <text evidence="2">The sequence shown here is derived from an EMBL/GenBank/DDBJ whole genome shotgun (WGS) entry which is preliminary data.</text>
</comment>
<reference evidence="2" key="2">
    <citation type="submission" date="2014-09" db="EMBL/GenBank/DDBJ databases">
        <title>Criblamydia sequanensis harbors a mega-plasmid encoding arsenite resistance.</title>
        <authorList>
            <person name="Bertelli C."/>
            <person name="Goesmann A."/>
            <person name="Greub G."/>
        </authorList>
    </citation>
    <scope>NUCLEOTIDE SEQUENCE [LARGE SCALE GENOMIC DNA]</scope>
    <source>
        <strain evidence="2">CRIB-18</strain>
    </source>
</reference>
<dbReference type="AlphaFoldDB" id="A0A090D2Z9"/>